<accession>A0A2L1UMV8</accession>
<gene>
    <name evidence="1" type="ORF">BV494_04580</name>
</gene>
<dbReference type="RefSeq" id="WP_104921784.1">
    <property type="nucleotide sequence ID" value="NZ_CP019062.1"/>
</dbReference>
<dbReference type="KEGG" id="rox:BV494_04580"/>
<sequence length="91" mass="10990">MTLDQVMAASELPRMYRVIEVEIDVVRNGIGSGGGVIYDIDKVVKRKIRRVRDATGWRWQLVRQDKHQEVWDYFFEQDRESLNEFNFWELR</sequence>
<name>A0A2L1UMV8_9GAMM</name>
<keyword evidence="2" id="KW-1185">Reference proteome</keyword>
<dbReference type="EMBL" id="CP019062">
    <property type="protein sequence ID" value="AVF34252.1"/>
    <property type="molecule type" value="Genomic_DNA"/>
</dbReference>
<proteinExistence type="predicted"/>
<evidence type="ECO:0000313" key="2">
    <source>
        <dbReference type="Proteomes" id="UP000239197"/>
    </source>
</evidence>
<organism evidence="1 2">
    <name type="scientific">Rahnella sikkimica</name>
    <dbReference type="NCBI Taxonomy" id="1805933"/>
    <lineage>
        <taxon>Bacteria</taxon>
        <taxon>Pseudomonadati</taxon>
        <taxon>Pseudomonadota</taxon>
        <taxon>Gammaproteobacteria</taxon>
        <taxon>Enterobacterales</taxon>
        <taxon>Yersiniaceae</taxon>
        <taxon>Rahnella</taxon>
    </lineage>
</organism>
<dbReference type="OrthoDB" id="6555772at2"/>
<dbReference type="Proteomes" id="UP000239197">
    <property type="component" value="Chromosome"/>
</dbReference>
<protein>
    <submittedName>
        <fullName evidence="1">Uncharacterized protein</fullName>
    </submittedName>
</protein>
<dbReference type="AlphaFoldDB" id="A0A2L1UMV8"/>
<reference evidence="2" key="1">
    <citation type="submission" date="2017-01" db="EMBL/GenBank/DDBJ databases">
        <title>Genome sequence of Rouxiella sp. ERMR1:05.</title>
        <authorList>
            <person name="Kumar R."/>
            <person name="Singh D."/>
            <person name="Kumar S."/>
        </authorList>
    </citation>
    <scope>NUCLEOTIDE SEQUENCE [LARGE SCALE GENOMIC DNA]</scope>
    <source>
        <strain evidence="2">ERMR1:05</strain>
    </source>
</reference>
<evidence type="ECO:0000313" key="1">
    <source>
        <dbReference type="EMBL" id="AVF34252.1"/>
    </source>
</evidence>